<dbReference type="EMBL" id="AQRC01000003">
    <property type="protein sequence ID" value="KFE35976.1"/>
    <property type="molecule type" value="Genomic_DNA"/>
</dbReference>
<dbReference type="PANTHER" id="PTHR40055:SF1">
    <property type="entry name" value="TRANSCRIPTIONAL REGULATOR YGIV-RELATED"/>
    <property type="match status" value="1"/>
</dbReference>
<accession>A0A085TZ29</accession>
<dbReference type="Proteomes" id="UP000028607">
    <property type="component" value="Unassembled WGS sequence"/>
</dbReference>
<dbReference type="SMART" id="SM00871">
    <property type="entry name" value="AraC_E_bind"/>
    <property type="match status" value="1"/>
</dbReference>
<comment type="caution">
    <text evidence="3">The sequence shown here is derived from an EMBL/GenBank/DDBJ whole genome shotgun (WGS) entry which is preliminary data.</text>
</comment>
<dbReference type="SUPFAM" id="SSF55136">
    <property type="entry name" value="Probable bacterial effector-binding domain"/>
    <property type="match status" value="1"/>
</dbReference>
<dbReference type="PATRIC" id="fig|1317124.6.peg.1037"/>
<evidence type="ECO:0000313" key="4">
    <source>
        <dbReference type="Proteomes" id="UP000028607"/>
    </source>
</evidence>
<dbReference type="STRING" id="1317124.DW2_05085"/>
<dbReference type="RefSeq" id="WP_038144239.1">
    <property type="nucleotide sequence ID" value="NZ_AQRC01000003.1"/>
</dbReference>
<dbReference type="OrthoDB" id="9816011at2"/>
<dbReference type="PANTHER" id="PTHR40055">
    <property type="entry name" value="TRANSCRIPTIONAL REGULATOR YGIV-RELATED"/>
    <property type="match status" value="1"/>
</dbReference>
<dbReference type="InterPro" id="IPR011256">
    <property type="entry name" value="Reg_factor_effector_dom_sf"/>
</dbReference>
<reference evidence="3 4" key="2">
    <citation type="journal article" date="2015" name="Antonie Van Leeuwenhoek">
        <title>Thioclava indica sp. nov., isolated from surface seawater of the Indian Ocean.</title>
        <authorList>
            <person name="Liu Y."/>
            <person name="Lai Q."/>
            <person name="Du J."/>
            <person name="Xu H."/>
            <person name="Jiang L."/>
            <person name="Shao Z."/>
        </authorList>
    </citation>
    <scope>NUCLEOTIDE SEQUENCE [LARGE SCALE GENOMIC DNA]</scope>
    <source>
        <strain evidence="3 4">13D2W-2</strain>
    </source>
</reference>
<keyword evidence="4" id="KW-1185">Reference proteome</keyword>
<feature type="domain" description="AraC effector-binding" evidence="2">
    <location>
        <begin position="3"/>
        <end position="154"/>
    </location>
</feature>
<dbReference type="eggNOG" id="COG3449">
    <property type="taxonomic scope" value="Bacteria"/>
</dbReference>
<name>A0A085TZ29_9RHOB</name>
<reference evidence="4" key="1">
    <citation type="submission" date="2013-04" db="EMBL/GenBank/DDBJ databases">
        <title>Thioclava sp. 13D2W-2 Genome Sequencing.</title>
        <authorList>
            <person name="Lai Q."/>
            <person name="Li G."/>
            <person name="Shao Z."/>
        </authorList>
    </citation>
    <scope>NUCLEOTIDE SEQUENCE [LARGE SCALE GENOMIC DNA]</scope>
    <source>
        <strain evidence="4">13D2W-2</strain>
    </source>
</reference>
<dbReference type="InterPro" id="IPR050908">
    <property type="entry name" value="SmbC-like"/>
</dbReference>
<dbReference type="Gene3D" id="3.20.80.10">
    <property type="entry name" value="Regulatory factor, effector binding domain"/>
    <property type="match status" value="1"/>
</dbReference>
<evidence type="ECO:0000259" key="2">
    <source>
        <dbReference type="SMART" id="SM00871"/>
    </source>
</evidence>
<proteinExistence type="predicted"/>
<evidence type="ECO:0000256" key="1">
    <source>
        <dbReference type="SAM" id="MobiDB-lite"/>
    </source>
</evidence>
<feature type="region of interest" description="Disordered" evidence="1">
    <location>
        <begin position="117"/>
        <end position="139"/>
    </location>
</feature>
<dbReference type="InterPro" id="IPR010499">
    <property type="entry name" value="AraC_E-bd"/>
</dbReference>
<dbReference type="AlphaFoldDB" id="A0A085TZ29"/>
<dbReference type="Pfam" id="PF06445">
    <property type="entry name" value="GyrI-like"/>
    <property type="match status" value="1"/>
</dbReference>
<dbReference type="InterPro" id="IPR029442">
    <property type="entry name" value="GyrI-like"/>
</dbReference>
<evidence type="ECO:0000313" key="3">
    <source>
        <dbReference type="EMBL" id="KFE35976.1"/>
    </source>
</evidence>
<organism evidence="3 4">
    <name type="scientific">Thioclava atlantica</name>
    <dbReference type="NCBI Taxonomy" id="1317124"/>
    <lineage>
        <taxon>Bacteria</taxon>
        <taxon>Pseudomonadati</taxon>
        <taxon>Pseudomonadota</taxon>
        <taxon>Alphaproteobacteria</taxon>
        <taxon>Rhodobacterales</taxon>
        <taxon>Paracoccaceae</taxon>
        <taxon>Thioclava</taxon>
    </lineage>
</organism>
<sequence length="155" mass="17369">MTYEITLQQLPSVRLAGLAHRGPYPSVGPVFQQLAGLVAEPSWVEVEGMAMIGHDDPREVPAEELRAHACLVVGEGFALFPPLEEIRYPAGRYAVLRLKGPYEKLPEAYRWMDSEWLPGSGERPRDLDPYEVYLNDPSETAPEDLLTEIRLPLKG</sequence>
<gene>
    <name evidence="3" type="ORF">DW2_05085</name>
</gene>
<protein>
    <submittedName>
        <fullName evidence="3">AraC family transcriptional regulator</fullName>
    </submittedName>
</protein>